<name>I8TBQ6_9GAMM</name>
<dbReference type="GO" id="GO:0032993">
    <property type="term" value="C:protein-DNA complex"/>
    <property type="evidence" value="ECO:0007669"/>
    <property type="project" value="TreeGrafter"/>
</dbReference>
<dbReference type="AlphaFoldDB" id="I8TBQ6"/>
<dbReference type="SUPFAM" id="SSF46785">
    <property type="entry name" value="Winged helix' DNA-binding domain"/>
    <property type="match status" value="1"/>
</dbReference>
<evidence type="ECO:0000313" key="6">
    <source>
        <dbReference type="EMBL" id="EIT70978.1"/>
    </source>
</evidence>
<evidence type="ECO:0000259" key="5">
    <source>
        <dbReference type="PROSITE" id="PS50931"/>
    </source>
</evidence>
<accession>I8TBQ6</accession>
<dbReference type="PROSITE" id="PS50931">
    <property type="entry name" value="HTH_LYSR"/>
    <property type="match status" value="1"/>
</dbReference>
<dbReference type="Gene3D" id="1.10.10.10">
    <property type="entry name" value="Winged helix-like DNA-binding domain superfamily/Winged helix DNA-binding domain"/>
    <property type="match status" value="1"/>
</dbReference>
<dbReference type="InterPro" id="IPR005119">
    <property type="entry name" value="LysR_subst-bd"/>
</dbReference>
<comment type="similarity">
    <text evidence="1">Belongs to the LysR transcriptional regulatory family.</text>
</comment>
<keyword evidence="2" id="KW-0805">Transcription regulation</keyword>
<gene>
    <name evidence="6" type="ORF">WQQ_11150</name>
</gene>
<sequence>MNLNAIEIRHLRYFVVIAESRSFRAASERLHISQPPLTRQVQQLEELLGTQLFVRQPRGIDLTPAGRLFYEDARNILTLTEQALDRMRLAGLGELGRLDVGVFGSAALDVVPRIIQSFRKQYPQVQIVLHNLDRAGQIKALQERRLTVGFNRFFGEEIDLEWESILTERLHVAVLATHPFAERSSVAFGELQGQPLVLYPRNPRGGFIDQLQRMFFDHELTPTIVQEVDDVVTAVALVSAGAGISIVVDSACNLSLPGVVYVPLREKDRANIELCMIRRSDDESPLLQAFLAVARNHKRSQKR</sequence>
<dbReference type="GO" id="GO:0003700">
    <property type="term" value="F:DNA-binding transcription factor activity"/>
    <property type="evidence" value="ECO:0007669"/>
    <property type="project" value="InterPro"/>
</dbReference>
<keyword evidence="4" id="KW-0804">Transcription</keyword>
<dbReference type="Gene3D" id="3.40.190.10">
    <property type="entry name" value="Periplasmic binding protein-like II"/>
    <property type="match status" value="2"/>
</dbReference>
<evidence type="ECO:0000256" key="1">
    <source>
        <dbReference type="ARBA" id="ARBA00009437"/>
    </source>
</evidence>
<dbReference type="Pfam" id="PF00126">
    <property type="entry name" value="HTH_1"/>
    <property type="match status" value="1"/>
</dbReference>
<dbReference type="InterPro" id="IPR000847">
    <property type="entry name" value="LysR_HTH_N"/>
</dbReference>
<dbReference type="SUPFAM" id="SSF53850">
    <property type="entry name" value="Periplasmic binding protein-like II"/>
    <property type="match status" value="1"/>
</dbReference>
<reference evidence="6 7" key="1">
    <citation type="journal article" date="2012" name="J. Bacteriol.">
        <title>Genome Sequence of n-Alkane-Degrading Hydrocarboniphaga effusa Strain AP103T (ATCC BAA-332T).</title>
        <authorList>
            <person name="Chang H.K."/>
            <person name="Zylstra G.J."/>
            <person name="Chae J.C."/>
        </authorList>
    </citation>
    <scope>NUCLEOTIDE SEQUENCE [LARGE SCALE GENOMIC DNA]</scope>
    <source>
        <strain evidence="6 7">AP103</strain>
    </source>
</reference>
<feature type="domain" description="HTH lysR-type" evidence="5">
    <location>
        <begin position="6"/>
        <end position="63"/>
    </location>
</feature>
<keyword evidence="7" id="KW-1185">Reference proteome</keyword>
<comment type="caution">
    <text evidence="6">The sequence shown here is derived from an EMBL/GenBank/DDBJ whole genome shotgun (WGS) entry which is preliminary data.</text>
</comment>
<dbReference type="PANTHER" id="PTHR30346">
    <property type="entry name" value="TRANSCRIPTIONAL DUAL REGULATOR HCAR-RELATED"/>
    <property type="match status" value="1"/>
</dbReference>
<dbReference type="Pfam" id="PF03466">
    <property type="entry name" value="LysR_substrate"/>
    <property type="match status" value="1"/>
</dbReference>
<dbReference type="OrthoDB" id="5289754at2"/>
<dbReference type="InterPro" id="IPR036390">
    <property type="entry name" value="WH_DNA-bd_sf"/>
</dbReference>
<dbReference type="RefSeq" id="WP_007184070.1">
    <property type="nucleotide sequence ID" value="NZ_AKGD01000001.1"/>
</dbReference>
<dbReference type="PANTHER" id="PTHR30346:SF28">
    <property type="entry name" value="HTH-TYPE TRANSCRIPTIONAL REGULATOR CYNR"/>
    <property type="match status" value="1"/>
</dbReference>
<proteinExistence type="inferred from homology"/>
<evidence type="ECO:0000313" key="7">
    <source>
        <dbReference type="Proteomes" id="UP000003704"/>
    </source>
</evidence>
<dbReference type="GO" id="GO:0003677">
    <property type="term" value="F:DNA binding"/>
    <property type="evidence" value="ECO:0007669"/>
    <property type="project" value="UniProtKB-KW"/>
</dbReference>
<dbReference type="EMBL" id="AKGD01000001">
    <property type="protein sequence ID" value="EIT70978.1"/>
    <property type="molecule type" value="Genomic_DNA"/>
</dbReference>
<evidence type="ECO:0000256" key="3">
    <source>
        <dbReference type="ARBA" id="ARBA00023125"/>
    </source>
</evidence>
<dbReference type="PRINTS" id="PR00039">
    <property type="entry name" value="HTHLYSR"/>
</dbReference>
<evidence type="ECO:0000256" key="2">
    <source>
        <dbReference type="ARBA" id="ARBA00023015"/>
    </source>
</evidence>
<dbReference type="STRING" id="1172194.WQQ_11150"/>
<dbReference type="Proteomes" id="UP000003704">
    <property type="component" value="Unassembled WGS sequence"/>
</dbReference>
<dbReference type="InterPro" id="IPR036388">
    <property type="entry name" value="WH-like_DNA-bd_sf"/>
</dbReference>
<evidence type="ECO:0000256" key="4">
    <source>
        <dbReference type="ARBA" id="ARBA00023163"/>
    </source>
</evidence>
<dbReference type="FunFam" id="1.10.10.10:FF:000001">
    <property type="entry name" value="LysR family transcriptional regulator"/>
    <property type="match status" value="1"/>
</dbReference>
<protein>
    <submittedName>
        <fullName evidence="6">LysR-family transcriptional regulator</fullName>
    </submittedName>
</protein>
<organism evidence="6 7">
    <name type="scientific">Hydrocarboniphaga effusa AP103</name>
    <dbReference type="NCBI Taxonomy" id="1172194"/>
    <lineage>
        <taxon>Bacteria</taxon>
        <taxon>Pseudomonadati</taxon>
        <taxon>Pseudomonadota</taxon>
        <taxon>Gammaproteobacteria</taxon>
        <taxon>Nevskiales</taxon>
        <taxon>Nevskiaceae</taxon>
        <taxon>Hydrocarboniphaga</taxon>
    </lineage>
</organism>
<keyword evidence="3" id="KW-0238">DNA-binding</keyword>